<dbReference type="RefSeq" id="XP_007865842.1">
    <property type="nucleotide sequence ID" value="XM_007867651.1"/>
</dbReference>
<dbReference type="KEGG" id="gtr:GLOTRDRAFT_93357"/>
<gene>
    <name evidence="3" type="ORF">GLOTRDRAFT_93357</name>
</gene>
<proteinExistence type="predicted"/>
<name>S7RS12_GLOTA</name>
<accession>S7RS12</accession>
<feature type="region of interest" description="Disordered" evidence="1">
    <location>
        <begin position="37"/>
        <end position="67"/>
    </location>
</feature>
<sequence>MVNAYAMSFTFVAAVVFLALIFFFTDNPIIKICRRRRRDPDDDDGDGETEPSNNGFNNAGTGPAYGMQASRQDLDADAVTLVDAESHGHPPKVDYYTSGSAVLPSTSSLAVGTDAANGTSGSEAAAAKLLYHRTKLRPERYAASRDLTRSRIHLQAAPTRNSRNLATTFQPPIELEWKSTGRHSSCGIFIGHSNSQYTVPGRLGKVAIHSGTLGKSKVGSWQTSSLNGYFKALSYLNGRPLRWVPVHLGRGSLLLFKHTQPNFHARNVFPGFPLR</sequence>
<reference evidence="3 4" key="1">
    <citation type="journal article" date="2012" name="Science">
        <title>The Paleozoic origin of enzymatic lignin decomposition reconstructed from 31 fungal genomes.</title>
        <authorList>
            <person name="Floudas D."/>
            <person name="Binder M."/>
            <person name="Riley R."/>
            <person name="Barry K."/>
            <person name="Blanchette R.A."/>
            <person name="Henrissat B."/>
            <person name="Martinez A.T."/>
            <person name="Otillar R."/>
            <person name="Spatafora J.W."/>
            <person name="Yadav J.S."/>
            <person name="Aerts A."/>
            <person name="Benoit I."/>
            <person name="Boyd A."/>
            <person name="Carlson A."/>
            <person name="Copeland A."/>
            <person name="Coutinho P.M."/>
            <person name="de Vries R.P."/>
            <person name="Ferreira P."/>
            <person name="Findley K."/>
            <person name="Foster B."/>
            <person name="Gaskell J."/>
            <person name="Glotzer D."/>
            <person name="Gorecki P."/>
            <person name="Heitman J."/>
            <person name="Hesse C."/>
            <person name="Hori C."/>
            <person name="Igarashi K."/>
            <person name="Jurgens J.A."/>
            <person name="Kallen N."/>
            <person name="Kersten P."/>
            <person name="Kohler A."/>
            <person name="Kuees U."/>
            <person name="Kumar T.K.A."/>
            <person name="Kuo A."/>
            <person name="LaButti K."/>
            <person name="Larrondo L.F."/>
            <person name="Lindquist E."/>
            <person name="Ling A."/>
            <person name="Lombard V."/>
            <person name="Lucas S."/>
            <person name="Lundell T."/>
            <person name="Martin R."/>
            <person name="McLaughlin D.J."/>
            <person name="Morgenstern I."/>
            <person name="Morin E."/>
            <person name="Murat C."/>
            <person name="Nagy L.G."/>
            <person name="Nolan M."/>
            <person name="Ohm R.A."/>
            <person name="Patyshakuliyeva A."/>
            <person name="Rokas A."/>
            <person name="Ruiz-Duenas F.J."/>
            <person name="Sabat G."/>
            <person name="Salamov A."/>
            <person name="Samejima M."/>
            <person name="Schmutz J."/>
            <person name="Slot J.C."/>
            <person name="St John F."/>
            <person name="Stenlid J."/>
            <person name="Sun H."/>
            <person name="Sun S."/>
            <person name="Syed K."/>
            <person name="Tsang A."/>
            <person name="Wiebenga A."/>
            <person name="Young D."/>
            <person name="Pisabarro A."/>
            <person name="Eastwood D.C."/>
            <person name="Martin F."/>
            <person name="Cullen D."/>
            <person name="Grigoriev I.V."/>
            <person name="Hibbett D.S."/>
        </authorList>
    </citation>
    <scope>NUCLEOTIDE SEQUENCE [LARGE SCALE GENOMIC DNA]</scope>
    <source>
        <strain evidence="3 4">ATCC 11539</strain>
    </source>
</reference>
<keyword evidence="2" id="KW-0812">Transmembrane</keyword>
<organism evidence="3 4">
    <name type="scientific">Gloeophyllum trabeum (strain ATCC 11539 / FP-39264 / Madison 617)</name>
    <name type="common">Brown rot fungus</name>
    <dbReference type="NCBI Taxonomy" id="670483"/>
    <lineage>
        <taxon>Eukaryota</taxon>
        <taxon>Fungi</taxon>
        <taxon>Dikarya</taxon>
        <taxon>Basidiomycota</taxon>
        <taxon>Agaricomycotina</taxon>
        <taxon>Agaricomycetes</taxon>
        <taxon>Gloeophyllales</taxon>
        <taxon>Gloeophyllaceae</taxon>
        <taxon>Gloeophyllum</taxon>
    </lineage>
</organism>
<feature type="compositionally biased region" description="Polar residues" evidence="1">
    <location>
        <begin position="50"/>
        <end position="60"/>
    </location>
</feature>
<evidence type="ECO:0000313" key="4">
    <source>
        <dbReference type="Proteomes" id="UP000030669"/>
    </source>
</evidence>
<evidence type="ECO:0000256" key="2">
    <source>
        <dbReference type="SAM" id="Phobius"/>
    </source>
</evidence>
<evidence type="ECO:0000313" key="3">
    <source>
        <dbReference type="EMBL" id="EPQ55809.1"/>
    </source>
</evidence>
<dbReference type="GeneID" id="19309481"/>
<dbReference type="HOGENOM" id="CLU_1012117_0_0_1"/>
<keyword evidence="4" id="KW-1185">Reference proteome</keyword>
<keyword evidence="2" id="KW-1133">Transmembrane helix</keyword>
<feature type="transmembrane region" description="Helical" evidence="2">
    <location>
        <begin position="6"/>
        <end position="25"/>
    </location>
</feature>
<dbReference type="EMBL" id="KB469301">
    <property type="protein sequence ID" value="EPQ55809.1"/>
    <property type="molecule type" value="Genomic_DNA"/>
</dbReference>
<protein>
    <submittedName>
        <fullName evidence="3">Uncharacterized protein</fullName>
    </submittedName>
</protein>
<keyword evidence="2" id="KW-0472">Membrane</keyword>
<dbReference type="AlphaFoldDB" id="S7RS12"/>
<evidence type="ECO:0000256" key="1">
    <source>
        <dbReference type="SAM" id="MobiDB-lite"/>
    </source>
</evidence>
<dbReference type="Proteomes" id="UP000030669">
    <property type="component" value="Unassembled WGS sequence"/>
</dbReference>